<sequence length="493" mass="55942">MSDVRNYEMYKGVFQGYNLNPAYLDEVFSPAGEVLPHYSLVLDQFQHFTAEDFKELNELAKVSFFNQGVTFAVYSDKARGVERIFPFDLFPRIISAQDWNHLERGVIQRNMAINLFIQDIYHKKQILRDGIVPPELIFSSSHYTKAMLGFSPIGNIYNHISGTDLIKHSDGEYYVLEDNVRCPSGVSYVLSNREAMKKTLFNLFRKHNILSVQDYPQQLLAMMQSVAPETDNEPTCVVLTPGVYNSAYYEHAFLALNMGIPLVEGRDLFVDRNYVYMKTIYGPQKVDVIYRRIDDPFIDPLAFNPNSVLGIPGVLGAYREGNVTLLNAPGTGAADDKAVYSYVPDIIKYYLAEEPILNNVHTYRCELESDYNYVLEHMEELVVKPVDESGGYGILVGSCSTREQREELKKAIKANRRKYIAQPIMSLSLHSTFIEDENKFEGRHIDLRTYTLLGKDKQFVLKGGLSRVALTKGSLVVNSSQGGGSKDTWVLSK</sequence>
<name>A0A369QF94_9BACT</name>
<dbReference type="InterPro" id="IPR025841">
    <property type="entry name" value="CP_ATPgrasp_2"/>
</dbReference>
<keyword evidence="3" id="KW-1185">Reference proteome</keyword>
<dbReference type="PANTHER" id="PTHR34595">
    <property type="entry name" value="BLR5612 PROTEIN"/>
    <property type="match status" value="1"/>
</dbReference>
<keyword evidence="2" id="KW-0436">Ligase</keyword>
<dbReference type="SUPFAM" id="SSF56059">
    <property type="entry name" value="Glutathione synthetase ATP-binding domain-like"/>
    <property type="match status" value="1"/>
</dbReference>
<proteinExistence type="predicted"/>
<dbReference type="Gene3D" id="3.30.1490.270">
    <property type="match status" value="1"/>
</dbReference>
<dbReference type="InterPro" id="IPR051680">
    <property type="entry name" value="ATP-dep_Glu-Cys_Ligase-2"/>
</dbReference>
<gene>
    <name evidence="2" type="ORF">AHMF7616_00475</name>
</gene>
<dbReference type="RefSeq" id="WP_233507271.1">
    <property type="nucleotide sequence ID" value="NZ_QASA01000001.1"/>
</dbReference>
<dbReference type="Gene3D" id="3.40.50.11290">
    <property type="match status" value="1"/>
</dbReference>
<accession>A0A369QF94</accession>
<reference evidence="2 3" key="1">
    <citation type="submission" date="2018-04" db="EMBL/GenBank/DDBJ databases">
        <title>Adhaeribacter sp. HMF7616 genome sequencing and assembly.</title>
        <authorList>
            <person name="Kang H."/>
            <person name="Kang J."/>
            <person name="Cha I."/>
            <person name="Kim H."/>
            <person name="Joh K."/>
        </authorList>
    </citation>
    <scope>NUCLEOTIDE SEQUENCE [LARGE SCALE GENOMIC DNA]</scope>
    <source>
        <strain evidence="2 3">HMF7616</strain>
    </source>
</reference>
<evidence type="ECO:0000259" key="1">
    <source>
        <dbReference type="Pfam" id="PF14403"/>
    </source>
</evidence>
<protein>
    <recommendedName>
        <fullName evidence="1">Circularly permuted ATP-grasp type 2 domain-containing protein</fullName>
    </recommendedName>
</protein>
<dbReference type="GO" id="GO:0016874">
    <property type="term" value="F:ligase activity"/>
    <property type="evidence" value="ECO:0007669"/>
    <property type="project" value="UniProtKB-KW"/>
</dbReference>
<feature type="domain" description="Circularly permuted ATP-grasp type 2" evidence="1">
    <location>
        <begin position="91"/>
        <end position="469"/>
    </location>
</feature>
<comment type="caution">
    <text evidence="2">The sequence shown here is derived from an EMBL/GenBank/DDBJ whole genome shotgun (WGS) entry which is preliminary data.</text>
</comment>
<dbReference type="EMBL" id="QASA01000001">
    <property type="protein sequence ID" value="RDC61886.1"/>
    <property type="molecule type" value="Genomic_DNA"/>
</dbReference>
<dbReference type="PANTHER" id="PTHR34595:SF7">
    <property type="entry name" value="SLL1039 PROTEIN"/>
    <property type="match status" value="1"/>
</dbReference>
<dbReference type="Proteomes" id="UP000253919">
    <property type="component" value="Unassembled WGS sequence"/>
</dbReference>
<dbReference type="InterPro" id="IPR016450">
    <property type="entry name" value="UCP005522"/>
</dbReference>
<dbReference type="Pfam" id="PF14403">
    <property type="entry name" value="CP_ATPgrasp_2"/>
    <property type="match status" value="1"/>
</dbReference>
<dbReference type="AlphaFoldDB" id="A0A369QF94"/>
<organism evidence="2 3">
    <name type="scientific">Adhaeribacter pallidiroseus</name>
    <dbReference type="NCBI Taxonomy" id="2072847"/>
    <lineage>
        <taxon>Bacteria</taxon>
        <taxon>Pseudomonadati</taxon>
        <taxon>Bacteroidota</taxon>
        <taxon>Cytophagia</taxon>
        <taxon>Cytophagales</taxon>
        <taxon>Hymenobacteraceae</taxon>
        <taxon>Adhaeribacter</taxon>
    </lineage>
</organism>
<dbReference type="PIRSF" id="PIRSF005522">
    <property type="entry name" value="UCP005522"/>
    <property type="match status" value="1"/>
</dbReference>
<evidence type="ECO:0000313" key="3">
    <source>
        <dbReference type="Proteomes" id="UP000253919"/>
    </source>
</evidence>
<evidence type="ECO:0000313" key="2">
    <source>
        <dbReference type="EMBL" id="RDC61886.1"/>
    </source>
</evidence>